<evidence type="ECO:0000256" key="3">
    <source>
        <dbReference type="ARBA" id="ARBA00022525"/>
    </source>
</evidence>
<evidence type="ECO:0000256" key="9">
    <source>
        <dbReference type="SAM" id="SignalP"/>
    </source>
</evidence>
<gene>
    <name evidence="11" type="primary">gdf3</name>
</gene>
<dbReference type="GO" id="GO:0001707">
    <property type="term" value="P:mesoderm formation"/>
    <property type="evidence" value="ECO:0007669"/>
    <property type="project" value="Ensembl"/>
</dbReference>
<reference evidence="11 12" key="1">
    <citation type="submission" date="2019-04" db="EMBL/GenBank/DDBJ databases">
        <authorList>
            <consortium name="Wellcome Sanger Institute Data Sharing"/>
        </authorList>
    </citation>
    <scope>NUCLEOTIDE SEQUENCE [LARGE SCALE GENOMIC DNA]</scope>
</reference>
<dbReference type="GeneTree" id="ENSGT00940000164416"/>
<dbReference type="Pfam" id="PF00019">
    <property type="entry name" value="TGF_beta"/>
    <property type="match status" value="1"/>
</dbReference>
<evidence type="ECO:0000256" key="7">
    <source>
        <dbReference type="ARBA" id="ARBA00023180"/>
    </source>
</evidence>
<dbReference type="SMART" id="SM00204">
    <property type="entry name" value="TGFB"/>
    <property type="match status" value="1"/>
</dbReference>
<evidence type="ECO:0000259" key="10">
    <source>
        <dbReference type="PROSITE" id="PS51362"/>
    </source>
</evidence>
<evidence type="ECO:0000256" key="6">
    <source>
        <dbReference type="ARBA" id="ARBA00023157"/>
    </source>
</evidence>
<dbReference type="PANTHER" id="PTHR11848:SF300">
    <property type="entry name" value="CVG1 PROTEIN"/>
    <property type="match status" value="1"/>
</dbReference>
<dbReference type="PANTHER" id="PTHR11848">
    <property type="entry name" value="TGF-BETA FAMILY"/>
    <property type="match status" value="1"/>
</dbReference>
<dbReference type="GO" id="GO:0032991">
    <property type="term" value="C:protein-containing complex"/>
    <property type="evidence" value="ECO:0007669"/>
    <property type="project" value="Ensembl"/>
</dbReference>
<dbReference type="InterPro" id="IPR001839">
    <property type="entry name" value="TGF-b_C"/>
</dbReference>
<dbReference type="GO" id="GO:0030509">
    <property type="term" value="P:BMP signaling pathway"/>
    <property type="evidence" value="ECO:0007669"/>
    <property type="project" value="Ensembl"/>
</dbReference>
<organism evidence="11 12">
    <name type="scientific">Scleropages formosus</name>
    <name type="common">Asian bonytongue</name>
    <name type="synonym">Osteoglossum formosum</name>
    <dbReference type="NCBI Taxonomy" id="113540"/>
    <lineage>
        <taxon>Eukaryota</taxon>
        <taxon>Metazoa</taxon>
        <taxon>Chordata</taxon>
        <taxon>Craniata</taxon>
        <taxon>Vertebrata</taxon>
        <taxon>Euteleostomi</taxon>
        <taxon>Actinopterygii</taxon>
        <taxon>Neopterygii</taxon>
        <taxon>Teleostei</taxon>
        <taxon>Osteoglossocephala</taxon>
        <taxon>Osteoglossomorpha</taxon>
        <taxon>Osteoglossiformes</taxon>
        <taxon>Osteoglossidae</taxon>
        <taxon>Scleropages</taxon>
    </lineage>
</organism>
<dbReference type="GO" id="GO:0038092">
    <property type="term" value="P:nodal signaling pathway"/>
    <property type="evidence" value="ECO:0007669"/>
    <property type="project" value="Ensembl"/>
</dbReference>
<dbReference type="GO" id="GO:0005615">
    <property type="term" value="C:extracellular space"/>
    <property type="evidence" value="ECO:0007669"/>
    <property type="project" value="TreeGrafter"/>
</dbReference>
<feature type="signal peptide" evidence="9">
    <location>
        <begin position="1"/>
        <end position="23"/>
    </location>
</feature>
<feature type="domain" description="TGF-beta family profile" evidence="10">
    <location>
        <begin position="257"/>
        <end position="374"/>
    </location>
</feature>
<dbReference type="PRINTS" id="PR00669">
    <property type="entry name" value="INHIBINA"/>
</dbReference>
<dbReference type="SUPFAM" id="SSF57501">
    <property type="entry name" value="Cystine-knot cytokines"/>
    <property type="match status" value="1"/>
</dbReference>
<dbReference type="Ensembl" id="ENSSFOT00015056617.1">
    <property type="protein sequence ID" value="ENSSFOP00015038448.1"/>
    <property type="gene ID" value="ENSSFOG00015029278.1"/>
</dbReference>
<keyword evidence="6" id="KW-1015">Disulfide bond</keyword>
<evidence type="ECO:0000313" key="11">
    <source>
        <dbReference type="Ensembl" id="ENSSFOP00015038448.1"/>
    </source>
</evidence>
<reference evidence="11" key="2">
    <citation type="submission" date="2025-08" db="UniProtKB">
        <authorList>
            <consortium name="Ensembl"/>
        </authorList>
    </citation>
    <scope>IDENTIFICATION</scope>
</reference>
<dbReference type="FunFam" id="2.10.90.10:FF:000001">
    <property type="entry name" value="Bone morphogenetic protein 4"/>
    <property type="match status" value="1"/>
</dbReference>
<dbReference type="InterPro" id="IPR029034">
    <property type="entry name" value="Cystine-knot_cytokine"/>
</dbReference>
<dbReference type="GO" id="GO:0009798">
    <property type="term" value="P:axis specification"/>
    <property type="evidence" value="ECO:0007669"/>
    <property type="project" value="Ensembl"/>
</dbReference>
<keyword evidence="5 8" id="KW-0339">Growth factor</keyword>
<dbReference type="GO" id="GO:0008083">
    <property type="term" value="F:growth factor activity"/>
    <property type="evidence" value="ECO:0007669"/>
    <property type="project" value="UniProtKB-KW"/>
</dbReference>
<dbReference type="GO" id="GO:0005125">
    <property type="term" value="F:cytokine activity"/>
    <property type="evidence" value="ECO:0007669"/>
    <property type="project" value="TreeGrafter"/>
</dbReference>
<dbReference type="AlphaFoldDB" id="A0A8C9SR59"/>
<comment type="subcellular location">
    <subcellularLocation>
        <location evidence="1">Secreted</location>
    </subcellularLocation>
</comment>
<evidence type="ECO:0000313" key="12">
    <source>
        <dbReference type="Proteomes" id="UP000694397"/>
    </source>
</evidence>
<evidence type="ECO:0000256" key="5">
    <source>
        <dbReference type="ARBA" id="ARBA00023030"/>
    </source>
</evidence>
<evidence type="ECO:0000256" key="1">
    <source>
        <dbReference type="ARBA" id="ARBA00004613"/>
    </source>
</evidence>
<name>A0A8C9SR59_SCLFO</name>
<comment type="similarity">
    <text evidence="2 8">Belongs to the TGF-beta family.</text>
</comment>
<evidence type="ECO:0000256" key="2">
    <source>
        <dbReference type="ARBA" id="ARBA00006656"/>
    </source>
</evidence>
<dbReference type="InterPro" id="IPR017948">
    <property type="entry name" value="TGFb_CS"/>
</dbReference>
<dbReference type="GO" id="GO:0001947">
    <property type="term" value="P:heart looping"/>
    <property type="evidence" value="ECO:0007669"/>
    <property type="project" value="Ensembl"/>
</dbReference>
<dbReference type="GO" id="GO:0001706">
    <property type="term" value="P:endoderm formation"/>
    <property type="evidence" value="ECO:0007669"/>
    <property type="project" value="Ensembl"/>
</dbReference>
<dbReference type="GO" id="GO:0048666">
    <property type="term" value="P:neuron development"/>
    <property type="evidence" value="ECO:0007669"/>
    <property type="project" value="Ensembl"/>
</dbReference>
<keyword evidence="7" id="KW-0325">Glycoprotein</keyword>
<dbReference type="Gene3D" id="2.60.120.970">
    <property type="match status" value="1"/>
</dbReference>
<dbReference type="InterPro" id="IPR001111">
    <property type="entry name" value="TGF-b_propeptide"/>
</dbReference>
<dbReference type="PROSITE" id="PS00250">
    <property type="entry name" value="TGF_BETA_1"/>
    <property type="match status" value="1"/>
</dbReference>
<evidence type="ECO:0000256" key="8">
    <source>
        <dbReference type="RuleBase" id="RU000354"/>
    </source>
</evidence>
<proteinExistence type="inferred from homology"/>
<dbReference type="GO" id="GO:0048382">
    <property type="term" value="P:mesendoderm development"/>
    <property type="evidence" value="ECO:0007669"/>
    <property type="project" value="Ensembl"/>
</dbReference>
<dbReference type="CDD" id="cd13764">
    <property type="entry name" value="TGF_beta_GDF1_3_like"/>
    <property type="match status" value="1"/>
</dbReference>
<dbReference type="FunFam" id="2.60.120.970:FF:000020">
    <property type="entry name" value="growth/differentiation factor 3"/>
    <property type="match status" value="1"/>
</dbReference>
<dbReference type="GO" id="GO:1900107">
    <property type="term" value="P:regulation of nodal signaling pathway"/>
    <property type="evidence" value="ECO:0007669"/>
    <property type="project" value="Ensembl"/>
</dbReference>
<feature type="chain" id="PRO_5034116648" evidence="9">
    <location>
        <begin position="24"/>
        <end position="374"/>
    </location>
</feature>
<dbReference type="PROSITE" id="PS51362">
    <property type="entry name" value="TGF_BETA_2"/>
    <property type="match status" value="1"/>
</dbReference>
<dbReference type="GO" id="GO:1904086">
    <property type="term" value="P:regulation of epiboly involved in gastrulation with mouth forming second"/>
    <property type="evidence" value="ECO:0007669"/>
    <property type="project" value="Ensembl"/>
</dbReference>
<protein>
    <submittedName>
        <fullName evidence="11">Growth differentiation factor 3</fullName>
    </submittedName>
</protein>
<dbReference type="OrthoDB" id="5987191at2759"/>
<evidence type="ECO:0000256" key="4">
    <source>
        <dbReference type="ARBA" id="ARBA00022729"/>
    </source>
</evidence>
<sequence>MMAVLKYLVMIVCFIMLLPCVCGFEDAHNAKKQERWMLKALGLFSRPKPGRRPPVPAVFWDIFKRNKKQESHPLEADPCAITEFGVRGNIVRLVQDQGRFVSASSGRCPKCVQKQLFFNLSAVEKIEQVTLARLDIKFHRVQYHFPQKGLDAFSLSLYMNLKTSLKGVSHTYSRKLLLSQSMRLHPGAMQLNMTNIVEIWRKRGRNHGLVLTINPSAVAYGASGVDAAQYLSHVAVFQGFHASLLVVSLNPIQCKRRAKRNAYYSPVSLTTICKPRKLYISFKDVGWEDWIIAPHGYMANYCHGECPFPLSESLNGTNHAILQTLVHSFHPEGTPQPCCVPVKLSPISMLYYDNSDNVVLRHYEDMIVDECGCR</sequence>
<dbReference type="Pfam" id="PF00688">
    <property type="entry name" value="TGFb_propeptide"/>
    <property type="match status" value="1"/>
</dbReference>
<reference evidence="11" key="3">
    <citation type="submission" date="2025-09" db="UniProtKB">
        <authorList>
            <consortium name="Ensembl"/>
        </authorList>
    </citation>
    <scope>IDENTIFICATION</scope>
</reference>
<dbReference type="InterPro" id="IPR015615">
    <property type="entry name" value="TGF-beta-rel"/>
</dbReference>
<dbReference type="Proteomes" id="UP000694397">
    <property type="component" value="Chromosome 10"/>
</dbReference>
<dbReference type="GO" id="GO:0060027">
    <property type="term" value="P:convergent extension involved in gastrulation"/>
    <property type="evidence" value="ECO:0007669"/>
    <property type="project" value="Ensembl"/>
</dbReference>
<keyword evidence="12" id="KW-1185">Reference proteome</keyword>
<keyword evidence="4 9" id="KW-0732">Signal</keyword>
<keyword evidence="3" id="KW-0964">Secreted</keyword>
<dbReference type="Gene3D" id="2.10.90.10">
    <property type="entry name" value="Cystine-knot cytokines"/>
    <property type="match status" value="1"/>
</dbReference>
<accession>A0A8C9SR59</accession>